<evidence type="ECO:0000256" key="8">
    <source>
        <dbReference type="SAM" id="Phobius"/>
    </source>
</evidence>
<evidence type="ECO:0000256" key="4">
    <source>
        <dbReference type="ARBA" id="ARBA00022677"/>
    </source>
</evidence>
<gene>
    <name evidence="9" type="ORF">CBR_g26385</name>
</gene>
<feature type="transmembrane region" description="Helical" evidence="8">
    <location>
        <begin position="82"/>
        <end position="106"/>
    </location>
</feature>
<keyword evidence="6 8" id="KW-1133">Transmembrane helix</keyword>
<dbReference type="GO" id="GO:0016020">
    <property type="term" value="C:membrane"/>
    <property type="evidence" value="ECO:0007669"/>
    <property type="project" value="UniProtKB-SubCell"/>
</dbReference>
<name>A0A388L7S9_CHABU</name>
<keyword evidence="5 8" id="KW-0812">Transmembrane</keyword>
<organism evidence="9 10">
    <name type="scientific">Chara braunii</name>
    <name type="common">Braun's stonewort</name>
    <dbReference type="NCBI Taxonomy" id="69332"/>
    <lineage>
        <taxon>Eukaryota</taxon>
        <taxon>Viridiplantae</taxon>
        <taxon>Streptophyta</taxon>
        <taxon>Charophyceae</taxon>
        <taxon>Charales</taxon>
        <taxon>Characeae</taxon>
        <taxon>Chara</taxon>
    </lineage>
</organism>
<dbReference type="Pfam" id="PF01277">
    <property type="entry name" value="Oleosin"/>
    <property type="match status" value="1"/>
</dbReference>
<evidence type="ECO:0000256" key="3">
    <source>
        <dbReference type="ARBA" id="ARBA00010858"/>
    </source>
</evidence>
<evidence type="ECO:0000313" key="9">
    <source>
        <dbReference type="EMBL" id="GBG78356.1"/>
    </source>
</evidence>
<comment type="subcellular location">
    <subcellularLocation>
        <location evidence="2">Lipid droplet</location>
    </subcellularLocation>
    <subcellularLocation>
        <location evidence="1">Membrane</location>
        <topology evidence="1">Multi-pass membrane protein</topology>
    </subcellularLocation>
</comment>
<evidence type="ECO:0000256" key="2">
    <source>
        <dbReference type="ARBA" id="ARBA00004502"/>
    </source>
</evidence>
<keyword evidence="7 8" id="KW-0472">Membrane</keyword>
<evidence type="ECO:0000256" key="7">
    <source>
        <dbReference type="ARBA" id="ARBA00023136"/>
    </source>
</evidence>
<evidence type="ECO:0008006" key="11">
    <source>
        <dbReference type="Google" id="ProtNLM"/>
    </source>
</evidence>
<keyword evidence="4" id="KW-0551">Lipid droplet</keyword>
<dbReference type="AlphaFoldDB" id="A0A388L7S9"/>
<feature type="transmembrane region" description="Helical" evidence="8">
    <location>
        <begin position="27"/>
        <end position="48"/>
    </location>
</feature>
<protein>
    <recommendedName>
        <fullName evidence="11">Oleosin</fullName>
    </recommendedName>
</protein>
<evidence type="ECO:0000256" key="5">
    <source>
        <dbReference type="ARBA" id="ARBA00022692"/>
    </source>
</evidence>
<accession>A0A388L7S9</accession>
<dbReference type="Gramene" id="GBG78356">
    <property type="protein sequence ID" value="GBG78356"/>
    <property type="gene ID" value="CBR_g26385"/>
</dbReference>
<sequence>MKVRGAEAAERIKRKVPEAGKWRKRDIAALVLVLGTLLGGGGILLTLVGPPTLFIGGALLLLLSPILLCTAPLWIPLVIFLGILLAIAVGFGGMALMASVAVWWMYRYFRGPLPPGGAVLDKTQQQLQQSVLQAKEYVTRMGSNAGGV</sequence>
<dbReference type="OrthoDB" id="2016943at2759"/>
<keyword evidence="10" id="KW-1185">Reference proteome</keyword>
<comment type="similarity">
    <text evidence="3">Belongs to the oleosin family.</text>
</comment>
<evidence type="ECO:0000256" key="1">
    <source>
        <dbReference type="ARBA" id="ARBA00004141"/>
    </source>
</evidence>
<evidence type="ECO:0000256" key="6">
    <source>
        <dbReference type="ARBA" id="ARBA00022989"/>
    </source>
</evidence>
<proteinExistence type="inferred from homology"/>
<dbReference type="GO" id="GO:0012511">
    <property type="term" value="C:monolayer-surrounded lipid storage body"/>
    <property type="evidence" value="ECO:0007669"/>
    <property type="project" value="InterPro"/>
</dbReference>
<evidence type="ECO:0000313" key="10">
    <source>
        <dbReference type="Proteomes" id="UP000265515"/>
    </source>
</evidence>
<dbReference type="EMBL" id="BFEA01000292">
    <property type="protein sequence ID" value="GBG78356.1"/>
    <property type="molecule type" value="Genomic_DNA"/>
</dbReference>
<dbReference type="OMA" id="RTRCQHA"/>
<feature type="transmembrane region" description="Helical" evidence="8">
    <location>
        <begin position="54"/>
        <end position="75"/>
    </location>
</feature>
<comment type="caution">
    <text evidence="9">The sequence shown here is derived from an EMBL/GenBank/DDBJ whole genome shotgun (WGS) entry which is preliminary data.</text>
</comment>
<dbReference type="Proteomes" id="UP000265515">
    <property type="component" value="Unassembled WGS sequence"/>
</dbReference>
<dbReference type="InterPro" id="IPR000136">
    <property type="entry name" value="Oleosin"/>
</dbReference>
<reference evidence="9 10" key="1">
    <citation type="journal article" date="2018" name="Cell">
        <title>The Chara Genome: Secondary Complexity and Implications for Plant Terrestrialization.</title>
        <authorList>
            <person name="Nishiyama T."/>
            <person name="Sakayama H."/>
            <person name="Vries J.D."/>
            <person name="Buschmann H."/>
            <person name="Saint-Marcoux D."/>
            <person name="Ullrich K.K."/>
            <person name="Haas F.B."/>
            <person name="Vanderstraeten L."/>
            <person name="Becker D."/>
            <person name="Lang D."/>
            <person name="Vosolsobe S."/>
            <person name="Rombauts S."/>
            <person name="Wilhelmsson P.K.I."/>
            <person name="Janitza P."/>
            <person name="Kern R."/>
            <person name="Heyl A."/>
            <person name="Rumpler F."/>
            <person name="Villalobos L.I.A.C."/>
            <person name="Clay J.M."/>
            <person name="Skokan R."/>
            <person name="Toyoda A."/>
            <person name="Suzuki Y."/>
            <person name="Kagoshima H."/>
            <person name="Schijlen E."/>
            <person name="Tajeshwar N."/>
            <person name="Catarino B."/>
            <person name="Hetherington A.J."/>
            <person name="Saltykova A."/>
            <person name="Bonnot C."/>
            <person name="Breuninger H."/>
            <person name="Symeonidi A."/>
            <person name="Radhakrishnan G.V."/>
            <person name="Van Nieuwerburgh F."/>
            <person name="Deforce D."/>
            <person name="Chang C."/>
            <person name="Karol K.G."/>
            <person name="Hedrich R."/>
            <person name="Ulvskov P."/>
            <person name="Glockner G."/>
            <person name="Delwiche C.F."/>
            <person name="Petrasek J."/>
            <person name="Van de Peer Y."/>
            <person name="Friml J."/>
            <person name="Beilby M."/>
            <person name="Dolan L."/>
            <person name="Kohara Y."/>
            <person name="Sugano S."/>
            <person name="Fujiyama A."/>
            <person name="Delaux P.-M."/>
            <person name="Quint M."/>
            <person name="TheiBen G."/>
            <person name="Hagemann M."/>
            <person name="Harholt J."/>
            <person name="Dunand C."/>
            <person name="Zachgo S."/>
            <person name="Langdale J."/>
            <person name="Maumus F."/>
            <person name="Straeten D.V.D."/>
            <person name="Gould S.B."/>
            <person name="Rensing S.A."/>
        </authorList>
    </citation>
    <scope>NUCLEOTIDE SEQUENCE [LARGE SCALE GENOMIC DNA]</scope>
    <source>
        <strain evidence="9 10">S276</strain>
    </source>
</reference>